<dbReference type="Proteomes" id="UP000076871">
    <property type="component" value="Unassembled WGS sequence"/>
</dbReference>
<feature type="non-terminal residue" evidence="2">
    <location>
        <position position="64"/>
    </location>
</feature>
<dbReference type="InterPro" id="IPR028207">
    <property type="entry name" value="DNA_pol_B_palm_palm"/>
</dbReference>
<protein>
    <recommendedName>
        <fullName evidence="1">DNA polymerase beta palm domain-containing protein</fullName>
    </recommendedName>
</protein>
<name>A0A165CK13_9APHY</name>
<dbReference type="Pfam" id="PF14792">
    <property type="entry name" value="DNA_pol_B_palm"/>
    <property type="match status" value="1"/>
</dbReference>
<proteinExistence type="predicted"/>
<dbReference type="Gene3D" id="3.30.460.10">
    <property type="entry name" value="Beta Polymerase, domain 2"/>
    <property type="match status" value="1"/>
</dbReference>
<feature type="non-terminal residue" evidence="2">
    <location>
        <position position="1"/>
    </location>
</feature>
<dbReference type="GeneID" id="63820418"/>
<accession>A0A165CK13</accession>
<dbReference type="STRING" id="1314785.A0A165CK13"/>
<evidence type="ECO:0000313" key="3">
    <source>
        <dbReference type="Proteomes" id="UP000076871"/>
    </source>
</evidence>
<evidence type="ECO:0000259" key="1">
    <source>
        <dbReference type="Pfam" id="PF14792"/>
    </source>
</evidence>
<dbReference type="EMBL" id="KV427648">
    <property type="protein sequence ID" value="KZT02951.1"/>
    <property type="molecule type" value="Genomic_DNA"/>
</dbReference>
<keyword evidence="3" id="KW-1185">Reference proteome</keyword>
<dbReference type="RefSeq" id="XP_040760691.1">
    <property type="nucleotide sequence ID" value="XM_040903387.1"/>
</dbReference>
<evidence type="ECO:0000313" key="2">
    <source>
        <dbReference type="EMBL" id="KZT02951.1"/>
    </source>
</evidence>
<reference evidence="2 3" key="1">
    <citation type="journal article" date="2016" name="Mol. Biol. Evol.">
        <title>Comparative Genomics of Early-Diverging Mushroom-Forming Fungi Provides Insights into the Origins of Lignocellulose Decay Capabilities.</title>
        <authorList>
            <person name="Nagy L.G."/>
            <person name="Riley R."/>
            <person name="Tritt A."/>
            <person name="Adam C."/>
            <person name="Daum C."/>
            <person name="Floudas D."/>
            <person name="Sun H."/>
            <person name="Yadav J.S."/>
            <person name="Pangilinan J."/>
            <person name="Larsson K.H."/>
            <person name="Matsuura K."/>
            <person name="Barry K."/>
            <person name="Labutti K."/>
            <person name="Kuo R."/>
            <person name="Ohm R.A."/>
            <person name="Bhattacharya S.S."/>
            <person name="Shirouzu T."/>
            <person name="Yoshinaga Y."/>
            <person name="Martin F.M."/>
            <person name="Grigoriev I.V."/>
            <person name="Hibbett D.S."/>
        </authorList>
    </citation>
    <scope>NUCLEOTIDE SEQUENCE [LARGE SCALE GENOMIC DNA]</scope>
    <source>
        <strain evidence="2 3">93-53</strain>
    </source>
</reference>
<feature type="domain" description="DNA polymerase beta palm" evidence="1">
    <location>
        <begin position="1"/>
        <end position="64"/>
    </location>
</feature>
<gene>
    <name evidence="2" type="ORF">LAESUDRAFT_630464</name>
</gene>
<dbReference type="InParanoid" id="A0A165CK13"/>
<dbReference type="AlphaFoldDB" id="A0A165CK13"/>
<dbReference type="OrthoDB" id="205514at2759"/>
<dbReference type="InterPro" id="IPR043519">
    <property type="entry name" value="NT_sf"/>
</dbReference>
<organism evidence="2 3">
    <name type="scientific">Laetiporus sulphureus 93-53</name>
    <dbReference type="NCBI Taxonomy" id="1314785"/>
    <lineage>
        <taxon>Eukaryota</taxon>
        <taxon>Fungi</taxon>
        <taxon>Dikarya</taxon>
        <taxon>Basidiomycota</taxon>
        <taxon>Agaricomycotina</taxon>
        <taxon>Agaricomycetes</taxon>
        <taxon>Polyporales</taxon>
        <taxon>Laetiporus</taxon>
    </lineage>
</organism>
<sequence length="64" mass="7341">RGKVGCGDLDILITRPTSDRKTHQSRTHLLYSRRLLQGLHERGIITENLSLPDVLELVYRGLCR</sequence>